<evidence type="ECO:0000256" key="5">
    <source>
        <dbReference type="ARBA" id="ARBA00023110"/>
    </source>
</evidence>
<dbReference type="EC" id="5.2.1.8" evidence="7"/>
<dbReference type="SUPFAM" id="SSF140984">
    <property type="entry name" value="PTPA-like"/>
    <property type="match status" value="1"/>
</dbReference>
<dbReference type="RefSeq" id="XP_036628937.1">
    <property type="nucleotide sequence ID" value="XM_036779548.1"/>
</dbReference>
<evidence type="ECO:0000256" key="4">
    <source>
        <dbReference type="ARBA" id="ARBA00022490"/>
    </source>
</evidence>
<dbReference type="GO" id="GO:0007052">
    <property type="term" value="P:mitotic spindle organization"/>
    <property type="evidence" value="ECO:0007669"/>
    <property type="project" value="TreeGrafter"/>
</dbReference>
<dbReference type="Pfam" id="PF03095">
    <property type="entry name" value="PTPA"/>
    <property type="match status" value="1"/>
</dbReference>
<comment type="catalytic activity">
    <reaction evidence="1 7">
        <text>[protein]-peptidylproline (omega=180) = [protein]-peptidylproline (omega=0)</text>
        <dbReference type="Rhea" id="RHEA:16237"/>
        <dbReference type="Rhea" id="RHEA-COMP:10747"/>
        <dbReference type="Rhea" id="RHEA-COMP:10748"/>
        <dbReference type="ChEBI" id="CHEBI:83833"/>
        <dbReference type="ChEBI" id="CHEBI:83834"/>
        <dbReference type="EC" id="5.2.1.8"/>
    </reaction>
</comment>
<comment type="subcellular location">
    <subcellularLocation>
        <location evidence="2 7">Cytoplasm</location>
    </subcellularLocation>
</comment>
<dbReference type="GO" id="GO:0003755">
    <property type="term" value="F:peptidyl-prolyl cis-trans isomerase activity"/>
    <property type="evidence" value="ECO:0007669"/>
    <property type="project" value="UniProtKB-KW"/>
</dbReference>
<comment type="caution">
    <text evidence="9">The sequence shown here is derived from an EMBL/GenBank/DDBJ whole genome shotgun (WGS) entry which is preliminary data.</text>
</comment>
<proteinExistence type="inferred from homology"/>
<dbReference type="VEuPathDB" id="FungiDB:PC9H_010054"/>
<feature type="compositionally biased region" description="Low complexity" evidence="8">
    <location>
        <begin position="358"/>
        <end position="367"/>
    </location>
</feature>
<evidence type="ECO:0000313" key="10">
    <source>
        <dbReference type="Proteomes" id="UP000623687"/>
    </source>
</evidence>
<evidence type="ECO:0000256" key="3">
    <source>
        <dbReference type="ARBA" id="ARBA00011019"/>
    </source>
</evidence>
<dbReference type="OrthoDB" id="16120at2759"/>
<accession>A0A8H6ZMY8</accession>
<comment type="function">
    <text evidence="7">PPIases accelerate the folding of proteins. It catalyzes the cis-trans isomerization of proline imidic peptide bonds in oligopeptides.</text>
</comment>
<reference evidence="9" key="1">
    <citation type="submission" date="2019-07" db="EMBL/GenBank/DDBJ databases">
        <authorList>
            <person name="Palmer J.M."/>
        </authorList>
    </citation>
    <scope>NUCLEOTIDE SEQUENCE</scope>
    <source>
        <strain evidence="9">PC9</strain>
    </source>
</reference>
<dbReference type="InterPro" id="IPR037218">
    <property type="entry name" value="PTPA_sf"/>
</dbReference>
<dbReference type="PANTHER" id="PTHR10012">
    <property type="entry name" value="SERINE/THREONINE-PROTEIN PHOSPHATASE 2A REGULATORY SUBUNIT B"/>
    <property type="match status" value="1"/>
</dbReference>
<dbReference type="CDD" id="cd04087">
    <property type="entry name" value="PTPA"/>
    <property type="match status" value="1"/>
</dbReference>
<gene>
    <name evidence="9" type="primary">RRD1</name>
    <name evidence="9" type="ORF">PC9H_010054</name>
</gene>
<evidence type="ECO:0000256" key="7">
    <source>
        <dbReference type="RuleBase" id="RU361210"/>
    </source>
</evidence>
<dbReference type="AlphaFoldDB" id="A0A8H6ZMY8"/>
<sequence>MESQPALRRVDVASLKGMPKPAQKIRFDSDVEVWRTTRSYQDYSLFLHRLTEAVVGQFLPLANPTQSSAILGTIGALDRLDRWIDDIPPLDSPQRFGNLAFRKWGKRLEEEADDVLGTLLPSDYAAAIPHLKPYLLASFGSFTRMDYGTGHEASFALFLCCLTLLRFFQPTMDEEKDLVLRVFVRYLQLCWRLQDVYRLEPAGSHGVWGLDDSSFLGYIFGSGQLRDQNEIPVAAVLHPPLPATNLYFMSIMRIHEVKRGPFHEHSSQLYAIATGVPNWRKVNSGLFKMYEAEVLAKRVVVQHIPLGGILEWDAIPPSAMVPNNSTRAPWLSPAAELLSAPMPTGWWSTPTPRGSSGGVDSASSVGSDDPRNRAARSTPSTHFGAPP</sequence>
<dbReference type="Proteomes" id="UP000623687">
    <property type="component" value="Unassembled WGS sequence"/>
</dbReference>
<dbReference type="InterPro" id="IPR043170">
    <property type="entry name" value="PTPA_C_lid"/>
</dbReference>
<evidence type="ECO:0000256" key="1">
    <source>
        <dbReference type="ARBA" id="ARBA00000971"/>
    </source>
</evidence>
<dbReference type="GO" id="GO:0005737">
    <property type="term" value="C:cytoplasm"/>
    <property type="evidence" value="ECO:0007669"/>
    <property type="project" value="UniProtKB-SubCell"/>
</dbReference>
<dbReference type="GO" id="GO:0000159">
    <property type="term" value="C:protein phosphatase type 2A complex"/>
    <property type="evidence" value="ECO:0007669"/>
    <property type="project" value="TreeGrafter"/>
</dbReference>
<dbReference type="GO" id="GO:0008160">
    <property type="term" value="F:protein tyrosine phosphatase activator activity"/>
    <property type="evidence" value="ECO:0007669"/>
    <property type="project" value="TreeGrafter"/>
</dbReference>
<evidence type="ECO:0000256" key="8">
    <source>
        <dbReference type="SAM" id="MobiDB-lite"/>
    </source>
</evidence>
<dbReference type="EMBL" id="JACETU010000007">
    <property type="protein sequence ID" value="KAF7424743.1"/>
    <property type="molecule type" value="Genomic_DNA"/>
</dbReference>
<evidence type="ECO:0000313" key="9">
    <source>
        <dbReference type="EMBL" id="KAF7424743.1"/>
    </source>
</evidence>
<keyword evidence="4 7" id="KW-0963">Cytoplasm</keyword>
<name>A0A8H6ZMY8_PLEOS</name>
<dbReference type="PANTHER" id="PTHR10012:SF0">
    <property type="entry name" value="SERINE_THREONINE-PROTEIN PHOSPHATASE 2A ACTIVATOR"/>
    <property type="match status" value="1"/>
</dbReference>
<comment type="similarity">
    <text evidence="3 7">Belongs to the PTPA-type PPIase family.</text>
</comment>
<dbReference type="InterPro" id="IPR004327">
    <property type="entry name" value="Phstyr_phstse_ac"/>
</dbReference>
<keyword evidence="6 7" id="KW-0413">Isomerase</keyword>
<dbReference type="Gene3D" id="1.20.120.1150">
    <property type="match status" value="1"/>
</dbReference>
<keyword evidence="5 7" id="KW-0697">Rotamase</keyword>
<dbReference type="GO" id="GO:0005634">
    <property type="term" value="C:nucleus"/>
    <property type="evidence" value="ECO:0007669"/>
    <property type="project" value="TreeGrafter"/>
</dbReference>
<organism evidence="9 10">
    <name type="scientific">Pleurotus ostreatus</name>
    <name type="common">Oyster mushroom</name>
    <name type="synonym">White-rot fungus</name>
    <dbReference type="NCBI Taxonomy" id="5322"/>
    <lineage>
        <taxon>Eukaryota</taxon>
        <taxon>Fungi</taxon>
        <taxon>Dikarya</taxon>
        <taxon>Basidiomycota</taxon>
        <taxon>Agaricomycotina</taxon>
        <taxon>Agaricomycetes</taxon>
        <taxon>Agaricomycetidae</taxon>
        <taxon>Agaricales</taxon>
        <taxon>Pleurotineae</taxon>
        <taxon>Pleurotaceae</taxon>
        <taxon>Pleurotus</taxon>
    </lineage>
</organism>
<evidence type="ECO:0000256" key="6">
    <source>
        <dbReference type="ARBA" id="ARBA00023235"/>
    </source>
</evidence>
<protein>
    <recommendedName>
        <fullName evidence="7">Serine/threonine-protein phosphatase 2A activator</fullName>
        <ecNumber evidence="7">5.2.1.8</ecNumber>
    </recommendedName>
    <alternativeName>
        <fullName evidence="7">Phosphotyrosyl phosphatase activator</fullName>
    </alternativeName>
</protein>
<evidence type="ECO:0000256" key="2">
    <source>
        <dbReference type="ARBA" id="ARBA00004496"/>
    </source>
</evidence>
<dbReference type="GeneID" id="59379872"/>
<keyword evidence="10" id="KW-1185">Reference proteome</keyword>
<feature type="region of interest" description="Disordered" evidence="8">
    <location>
        <begin position="342"/>
        <end position="387"/>
    </location>
</feature>